<proteinExistence type="predicted"/>
<dbReference type="Pfam" id="PF01609">
    <property type="entry name" value="DDE_Tnp_1"/>
    <property type="match status" value="1"/>
</dbReference>
<dbReference type="GO" id="GO:0004803">
    <property type="term" value="F:transposase activity"/>
    <property type="evidence" value="ECO:0007669"/>
    <property type="project" value="InterPro"/>
</dbReference>
<feature type="domain" description="Transposase IS4-like" evidence="1">
    <location>
        <begin position="15"/>
        <end position="191"/>
    </location>
</feature>
<keyword evidence="3" id="KW-1185">Reference proteome</keyword>
<name>A0A502EGE3_9PROT</name>
<evidence type="ECO:0000313" key="2">
    <source>
        <dbReference type="EMBL" id="TPG36264.1"/>
    </source>
</evidence>
<evidence type="ECO:0000259" key="1">
    <source>
        <dbReference type="Pfam" id="PF01609"/>
    </source>
</evidence>
<accession>A0A502EGE3</accession>
<dbReference type="GO" id="GO:0003677">
    <property type="term" value="F:DNA binding"/>
    <property type="evidence" value="ECO:0007669"/>
    <property type="project" value="InterPro"/>
</dbReference>
<dbReference type="Proteomes" id="UP000317078">
    <property type="component" value="Unassembled WGS sequence"/>
</dbReference>
<dbReference type="EMBL" id="RCZP01000098">
    <property type="protein sequence ID" value="TPG36264.1"/>
    <property type="molecule type" value="Genomic_DNA"/>
</dbReference>
<reference evidence="2 3" key="1">
    <citation type="journal article" date="2019" name="Environ. Microbiol.">
        <title>Species interactions and distinct microbial communities in high Arctic permafrost affected cryosols are associated with the CH4 and CO2 gas fluxes.</title>
        <authorList>
            <person name="Altshuler I."/>
            <person name="Hamel J."/>
            <person name="Turney S."/>
            <person name="Magnuson E."/>
            <person name="Levesque R."/>
            <person name="Greer C."/>
            <person name="Whyte L.G."/>
        </authorList>
    </citation>
    <scope>NUCLEOTIDE SEQUENCE [LARGE SCALE GENOMIC DNA]</scope>
    <source>
        <strain evidence="2 3">S9.3B</strain>
    </source>
</reference>
<comment type="caution">
    <text evidence="2">The sequence shown here is derived from an EMBL/GenBank/DDBJ whole genome shotgun (WGS) entry which is preliminary data.</text>
</comment>
<protein>
    <submittedName>
        <fullName evidence="2">IS4/IS5 family transposase</fullName>
    </submittedName>
</protein>
<sequence>MVRRARAHGLIDIAPVAAVDATGFEARHVSAHYGQRRAKGKGHRQRAWPKLTVVLHTSSHLILGAVSGLGPSQDSPDFTPAMRQATALVAIDTALGDAGYDAEHNHRLCREDLGVRQTVIRLNRRNTGRRWPKTPYRRAMRHRFSKPLYHQRWHVESGFSQHKRRLGSALTARNTAAQNRELVLRVLTHNLMLLAEAA</sequence>
<evidence type="ECO:0000313" key="3">
    <source>
        <dbReference type="Proteomes" id="UP000317078"/>
    </source>
</evidence>
<dbReference type="GO" id="GO:0006313">
    <property type="term" value="P:DNA transposition"/>
    <property type="evidence" value="ECO:0007669"/>
    <property type="project" value="InterPro"/>
</dbReference>
<dbReference type="OrthoDB" id="7260534at2"/>
<dbReference type="RefSeq" id="WP_140887884.1">
    <property type="nucleotide sequence ID" value="NZ_RCZP01000098.1"/>
</dbReference>
<dbReference type="AlphaFoldDB" id="A0A502EGE3"/>
<dbReference type="InterPro" id="IPR002559">
    <property type="entry name" value="Transposase_11"/>
</dbReference>
<organism evidence="2 3">
    <name type="scientific">Muricoccus nepalensis</name>
    <dbReference type="NCBI Taxonomy" id="1854500"/>
    <lineage>
        <taxon>Bacteria</taxon>
        <taxon>Pseudomonadati</taxon>
        <taxon>Pseudomonadota</taxon>
        <taxon>Alphaproteobacteria</taxon>
        <taxon>Acetobacterales</taxon>
        <taxon>Roseomonadaceae</taxon>
        <taxon>Muricoccus</taxon>
    </lineage>
</organism>
<gene>
    <name evidence="2" type="ORF">EAH89_30305</name>
</gene>